<dbReference type="Proteomes" id="UP000516437">
    <property type="component" value="Chromosome 4"/>
</dbReference>
<evidence type="ECO:0000256" key="1">
    <source>
        <dbReference type="SAM" id="MobiDB-lite"/>
    </source>
</evidence>
<organism evidence="2 3">
    <name type="scientific">Morella rubra</name>
    <name type="common">Chinese bayberry</name>
    <dbReference type="NCBI Taxonomy" id="262757"/>
    <lineage>
        <taxon>Eukaryota</taxon>
        <taxon>Viridiplantae</taxon>
        <taxon>Streptophyta</taxon>
        <taxon>Embryophyta</taxon>
        <taxon>Tracheophyta</taxon>
        <taxon>Spermatophyta</taxon>
        <taxon>Magnoliopsida</taxon>
        <taxon>eudicotyledons</taxon>
        <taxon>Gunneridae</taxon>
        <taxon>Pentapetalae</taxon>
        <taxon>rosids</taxon>
        <taxon>fabids</taxon>
        <taxon>Fagales</taxon>
        <taxon>Myricaceae</taxon>
        <taxon>Morella</taxon>
    </lineage>
</organism>
<evidence type="ECO:0000313" key="3">
    <source>
        <dbReference type="Proteomes" id="UP000516437"/>
    </source>
</evidence>
<comment type="caution">
    <text evidence="2">The sequence shown here is derived from an EMBL/GenBank/DDBJ whole genome shotgun (WGS) entry which is preliminary data.</text>
</comment>
<accession>A0A6A1VUE7</accession>
<feature type="compositionally biased region" description="Basic and acidic residues" evidence="1">
    <location>
        <begin position="1"/>
        <end position="10"/>
    </location>
</feature>
<sequence>METFETHREVFPPPSSTSTSCTETTNDIHEFDIEGYLPDKGVEIGSYITSNTLAVAYDACVIYFIYTLPKDLREL</sequence>
<reference evidence="2 3" key="1">
    <citation type="journal article" date="2019" name="Plant Biotechnol. J.">
        <title>The red bayberry genome and genetic basis of sex determination.</title>
        <authorList>
            <person name="Jia H.M."/>
            <person name="Jia H.J."/>
            <person name="Cai Q.L."/>
            <person name="Wang Y."/>
            <person name="Zhao H.B."/>
            <person name="Yang W.F."/>
            <person name="Wang G.Y."/>
            <person name="Li Y.H."/>
            <person name="Zhan D.L."/>
            <person name="Shen Y.T."/>
            <person name="Niu Q.F."/>
            <person name="Chang L."/>
            <person name="Qiu J."/>
            <person name="Zhao L."/>
            <person name="Xie H.B."/>
            <person name="Fu W.Y."/>
            <person name="Jin J."/>
            <person name="Li X.W."/>
            <person name="Jiao Y."/>
            <person name="Zhou C.C."/>
            <person name="Tu T."/>
            <person name="Chai C.Y."/>
            <person name="Gao J.L."/>
            <person name="Fan L.J."/>
            <person name="van de Weg E."/>
            <person name="Wang J.Y."/>
            <person name="Gao Z.S."/>
        </authorList>
    </citation>
    <scope>NUCLEOTIDE SEQUENCE [LARGE SCALE GENOMIC DNA]</scope>
    <source>
        <tissue evidence="2">Leaves</tissue>
    </source>
</reference>
<keyword evidence="3" id="KW-1185">Reference proteome</keyword>
<feature type="region of interest" description="Disordered" evidence="1">
    <location>
        <begin position="1"/>
        <end position="23"/>
    </location>
</feature>
<name>A0A6A1VUE7_9ROSI</name>
<evidence type="ECO:0000313" key="2">
    <source>
        <dbReference type="EMBL" id="KAB1215547.1"/>
    </source>
</evidence>
<dbReference type="EMBL" id="RXIC02000022">
    <property type="protein sequence ID" value="KAB1215547.1"/>
    <property type="molecule type" value="Genomic_DNA"/>
</dbReference>
<protein>
    <submittedName>
        <fullName evidence="2">BTB/POZ and MATH domain-containing protein 4</fullName>
    </submittedName>
</protein>
<dbReference type="AlphaFoldDB" id="A0A6A1VUE7"/>
<gene>
    <name evidence="2" type="ORF">CJ030_MR4G022226</name>
</gene>
<proteinExistence type="predicted"/>